<dbReference type="EMBL" id="FTMF01000010">
    <property type="protein sequence ID" value="SIQ92324.1"/>
    <property type="molecule type" value="Genomic_DNA"/>
</dbReference>
<dbReference type="Proteomes" id="UP000255231">
    <property type="component" value="Unassembled WGS sequence"/>
</dbReference>
<evidence type="ECO:0000313" key="1">
    <source>
        <dbReference type="EMBL" id="SIQ92324.1"/>
    </source>
</evidence>
<evidence type="ECO:0000313" key="4">
    <source>
        <dbReference type="Proteomes" id="UP000255231"/>
    </source>
</evidence>
<name>A0A381FB50_9FLAO</name>
<accession>A0A381FB50</accession>
<gene>
    <name evidence="2" type="ORF">NCTC13560_02222</name>
    <name evidence="1" type="ORF">SAMN05421682_11042</name>
</gene>
<dbReference type="Proteomes" id="UP000185725">
    <property type="component" value="Unassembled WGS sequence"/>
</dbReference>
<organism evidence="2 4">
    <name type="scientific">Chryseobacterium indoltheticum</name>
    <dbReference type="NCBI Taxonomy" id="254"/>
    <lineage>
        <taxon>Bacteria</taxon>
        <taxon>Pseudomonadati</taxon>
        <taxon>Bacteroidota</taxon>
        <taxon>Flavobacteriia</taxon>
        <taxon>Flavobacteriales</taxon>
        <taxon>Weeksellaceae</taxon>
        <taxon>Chryseobacterium group</taxon>
        <taxon>Chryseobacterium</taxon>
    </lineage>
</organism>
<evidence type="ECO:0000313" key="3">
    <source>
        <dbReference type="Proteomes" id="UP000185725"/>
    </source>
</evidence>
<dbReference type="OrthoDB" id="673088at2"/>
<protein>
    <submittedName>
        <fullName evidence="2">Uncharacterized protein</fullName>
    </submittedName>
</protein>
<dbReference type="KEGG" id="cil:EG358_08050"/>
<proteinExistence type="predicted"/>
<dbReference type="EMBL" id="UFVS01000001">
    <property type="protein sequence ID" value="SUX43809.1"/>
    <property type="molecule type" value="Genomic_DNA"/>
</dbReference>
<dbReference type="RefSeq" id="WP_076561570.1">
    <property type="nucleotide sequence ID" value="NZ_CP033929.1"/>
</dbReference>
<dbReference type="AlphaFoldDB" id="A0A381FB50"/>
<reference evidence="2 4" key="2">
    <citation type="submission" date="2018-06" db="EMBL/GenBank/DDBJ databases">
        <authorList>
            <consortium name="Pathogen Informatics"/>
            <person name="Doyle S."/>
        </authorList>
    </citation>
    <scope>NUCLEOTIDE SEQUENCE [LARGE SCALE GENOMIC DNA]</scope>
    <source>
        <strain evidence="2 4">NCTC13560</strain>
    </source>
</reference>
<keyword evidence="3" id="KW-1185">Reference proteome</keyword>
<dbReference type="GeneID" id="303673650"/>
<evidence type="ECO:0000313" key="2">
    <source>
        <dbReference type="EMBL" id="SUX43809.1"/>
    </source>
</evidence>
<sequence length="162" mass="18943">MDNIIYFCETKDHLQKIADILIKNIDSAFVIICNTSKKNNNISLNKYINTCISKAQEKSADILLGGVQNFHKILQIDENLFCIEKFHGFNFIVLFNKIFYKIIKNKHLNNVNLEDFISEIAENIFVMHPFITLEPSSSGVDHYERSNIIIEDLKHIRKFYRS</sequence>
<reference evidence="1 3" key="1">
    <citation type="submission" date="2017-01" db="EMBL/GenBank/DDBJ databases">
        <authorList>
            <person name="Varghese N."/>
            <person name="Submissions S."/>
        </authorList>
    </citation>
    <scope>NUCLEOTIDE SEQUENCE [LARGE SCALE GENOMIC DNA]</scope>
    <source>
        <strain evidence="1 3">ATCC 27950</strain>
    </source>
</reference>